<sequence>MLNKNNFICYHLLVIIHPFIVIFILFFVSFLKGKLIKS</sequence>
<name>W6TG10_9SPIR</name>
<evidence type="ECO:0000313" key="3">
    <source>
        <dbReference type="Proteomes" id="UP000019148"/>
    </source>
</evidence>
<accession>W6TG10</accession>
<feature type="transmembrane region" description="Helical" evidence="1">
    <location>
        <begin position="12"/>
        <end position="31"/>
    </location>
</feature>
<keyword evidence="1" id="KW-1133">Transmembrane helix</keyword>
<dbReference type="Proteomes" id="UP000019148">
    <property type="component" value="Unassembled WGS sequence"/>
</dbReference>
<keyword evidence="1" id="KW-0812">Transmembrane</keyword>
<comment type="caution">
    <text evidence="2">The sequence shown here is derived from an EMBL/GenBank/DDBJ whole genome shotgun (WGS) entry which is preliminary data.</text>
</comment>
<dbReference type="EMBL" id="AZIT01000080">
    <property type="protein sequence ID" value="ETZ17238.1"/>
    <property type="molecule type" value="Genomic_DNA"/>
</dbReference>
<protein>
    <submittedName>
        <fullName evidence="2">Uncharacterized protein</fullName>
    </submittedName>
</protein>
<gene>
    <name evidence="2" type="ORF">BDCR2A_01843</name>
</gene>
<keyword evidence="1" id="KW-0472">Membrane</keyword>
<reference evidence="2 3" key="1">
    <citation type="submission" date="2013-12" db="EMBL/GenBank/DDBJ databases">
        <title>Comparative genomics of relapsing fever spirochetes.</title>
        <authorList>
            <person name="Schwan T.G."/>
            <person name="Raffel S.J."/>
            <person name="Porcella S.F."/>
        </authorList>
    </citation>
    <scope>NUCLEOTIDE SEQUENCE [LARGE SCALE GENOMIC DNA]</scope>
    <source>
        <strain evidence="2 3">CR2A</strain>
    </source>
</reference>
<proteinExistence type="predicted"/>
<dbReference type="AlphaFoldDB" id="W6TG10"/>
<evidence type="ECO:0000313" key="2">
    <source>
        <dbReference type="EMBL" id="ETZ17238.1"/>
    </source>
</evidence>
<evidence type="ECO:0000256" key="1">
    <source>
        <dbReference type="SAM" id="Phobius"/>
    </source>
</evidence>
<organism evidence="2 3">
    <name type="scientific">Borrelia duttonii CR2A</name>
    <dbReference type="NCBI Taxonomy" id="1432657"/>
    <lineage>
        <taxon>Bacteria</taxon>
        <taxon>Pseudomonadati</taxon>
        <taxon>Spirochaetota</taxon>
        <taxon>Spirochaetia</taxon>
        <taxon>Spirochaetales</taxon>
        <taxon>Borreliaceae</taxon>
        <taxon>Borrelia</taxon>
    </lineage>
</organism>